<dbReference type="PROSITE" id="PS00330">
    <property type="entry name" value="HEMOLYSIN_CALCIUM"/>
    <property type="match status" value="2"/>
</dbReference>
<dbReference type="Proteomes" id="UP000054935">
    <property type="component" value="Unassembled WGS sequence"/>
</dbReference>
<keyword evidence="5" id="KW-1185">Reference proteome</keyword>
<dbReference type="AlphaFoldDB" id="A0A0P1GKA4"/>
<sequence>MTFQAITTHQSSTYLIQDNNYFVLIPDIYVRSSGDGFRGSPTRSDLQLTGATLTVLGTVAAGETGVDFFSLSTSAVQCTILVGSSGAVHAALGGIIVDAGNGNSIVNYGEVASGGYALYLGGGGTGNRMENHGQITLTGSAPQSALWVGAGASPVFMVNSGIISGLPGAGRALVESLSPMSFSNTGSILAQGNVAIQGSVTYADTVTNSGMIQGDTYLGDGDDRLFNSGMILGKVSLEEGADYYRALGDSAATEFVTGGSGSDTLQGGNLSDQLSGDAEDDLVRGLGGDDVLYGGSGNDTVNGGEDNDTIRGGSGNDRLTGDNGDDDINGDAGADDIFGGNGDDTLRGGDDADRLFGGAGQNDLYGQGGRDVIYAQSGEDTIIFQSVSDSAVGAQRDVIRGFTPGQDLIDLASVAPGILSYIGASAFSGAAREVRVLELSTGSSLIQVDTDGDGTGDTEILTALTHGLTEADFIL</sequence>
<dbReference type="GO" id="GO:0005576">
    <property type="term" value="C:extracellular region"/>
    <property type="evidence" value="ECO:0007669"/>
    <property type="project" value="UniProtKB-SubCell"/>
</dbReference>
<dbReference type="SUPFAM" id="SSF51120">
    <property type="entry name" value="beta-Roll"/>
    <property type="match status" value="2"/>
</dbReference>
<evidence type="ECO:0000256" key="2">
    <source>
        <dbReference type="ARBA" id="ARBA00022525"/>
    </source>
</evidence>
<dbReference type="PANTHER" id="PTHR38340:SF1">
    <property type="entry name" value="S-LAYER PROTEIN"/>
    <property type="match status" value="1"/>
</dbReference>
<dbReference type="STRING" id="441103.TRN7648_04155"/>
<dbReference type="EMBL" id="CYSE01000017">
    <property type="protein sequence ID" value="CUH82613.1"/>
    <property type="molecule type" value="Genomic_DNA"/>
</dbReference>
<dbReference type="GO" id="GO:0005509">
    <property type="term" value="F:calcium ion binding"/>
    <property type="evidence" value="ECO:0007669"/>
    <property type="project" value="InterPro"/>
</dbReference>
<gene>
    <name evidence="4" type="primary">apxIA_6</name>
    <name evidence="4" type="ORF">TRN7648_04155</name>
</gene>
<dbReference type="InterPro" id="IPR001343">
    <property type="entry name" value="Hemolysn_Ca-bd"/>
</dbReference>
<dbReference type="PANTHER" id="PTHR38340">
    <property type="entry name" value="S-LAYER PROTEIN"/>
    <property type="match status" value="1"/>
</dbReference>
<dbReference type="InterPro" id="IPR050557">
    <property type="entry name" value="RTX_toxin/Mannuronan_C5-epim"/>
</dbReference>
<dbReference type="OrthoDB" id="7872026at2"/>
<evidence type="ECO:0000256" key="3">
    <source>
        <dbReference type="SAM" id="MobiDB-lite"/>
    </source>
</evidence>
<evidence type="ECO:0000256" key="1">
    <source>
        <dbReference type="ARBA" id="ARBA00004613"/>
    </source>
</evidence>
<dbReference type="PRINTS" id="PR00313">
    <property type="entry name" value="CABNDNGRPT"/>
</dbReference>
<reference evidence="4 5" key="1">
    <citation type="submission" date="2015-09" db="EMBL/GenBank/DDBJ databases">
        <authorList>
            <consortium name="Swine Surveillance"/>
        </authorList>
    </citation>
    <scope>NUCLEOTIDE SEQUENCE [LARGE SCALE GENOMIC DNA]</scope>
    <source>
        <strain evidence="4 5">CECT 7648</strain>
    </source>
</reference>
<dbReference type="InterPro" id="IPR018511">
    <property type="entry name" value="Hemolysin-typ_Ca-bd_CS"/>
</dbReference>
<dbReference type="Pfam" id="PF00353">
    <property type="entry name" value="HemolysinCabind"/>
    <property type="match status" value="2"/>
</dbReference>
<dbReference type="RefSeq" id="WP_058249503.1">
    <property type="nucleotide sequence ID" value="NZ_CYSE01000017.1"/>
</dbReference>
<accession>A0A0P1GKA4</accession>
<dbReference type="InterPro" id="IPR011049">
    <property type="entry name" value="Serralysin-like_metalloprot_C"/>
</dbReference>
<protein>
    <submittedName>
        <fullName evidence="4">Hemolysin IA</fullName>
    </submittedName>
</protein>
<feature type="compositionally biased region" description="Polar residues" evidence="3">
    <location>
        <begin position="262"/>
        <end position="274"/>
    </location>
</feature>
<comment type="subcellular location">
    <subcellularLocation>
        <location evidence="1">Secreted</location>
    </subcellularLocation>
</comment>
<evidence type="ECO:0000313" key="4">
    <source>
        <dbReference type="EMBL" id="CUH82613.1"/>
    </source>
</evidence>
<organism evidence="4 5">
    <name type="scientific">Tropicibacter naphthalenivorans</name>
    <dbReference type="NCBI Taxonomy" id="441103"/>
    <lineage>
        <taxon>Bacteria</taxon>
        <taxon>Pseudomonadati</taxon>
        <taxon>Pseudomonadota</taxon>
        <taxon>Alphaproteobacteria</taxon>
        <taxon>Rhodobacterales</taxon>
        <taxon>Roseobacteraceae</taxon>
        <taxon>Tropicibacter</taxon>
    </lineage>
</organism>
<dbReference type="Gene3D" id="2.150.10.10">
    <property type="entry name" value="Serralysin-like metalloprotease, C-terminal"/>
    <property type="match status" value="2"/>
</dbReference>
<feature type="region of interest" description="Disordered" evidence="3">
    <location>
        <begin position="294"/>
        <end position="344"/>
    </location>
</feature>
<feature type="region of interest" description="Disordered" evidence="3">
    <location>
        <begin position="258"/>
        <end position="278"/>
    </location>
</feature>
<proteinExistence type="predicted"/>
<keyword evidence="2" id="KW-0964">Secreted</keyword>
<evidence type="ECO:0000313" key="5">
    <source>
        <dbReference type="Proteomes" id="UP000054935"/>
    </source>
</evidence>
<name>A0A0P1GKA4_9RHOB</name>